<evidence type="ECO:0000313" key="3">
    <source>
        <dbReference type="EMBL" id="KTE92518.1"/>
    </source>
</evidence>
<reference evidence="3 4" key="2">
    <citation type="submission" date="2015-12" db="EMBL/GenBank/DDBJ databases">
        <title>Draft Genome Sequence of Desulfitobacterium hafniense Strain DH, a Sulfate-reducing Bacterium Isolated from Paddy Soils.</title>
        <authorList>
            <person name="Bao P."/>
            <person name="Zhang X."/>
            <person name="Li G."/>
        </authorList>
    </citation>
    <scope>NUCLEOTIDE SEQUENCE [LARGE SCALE GENOMIC DNA]</scope>
    <source>
        <strain evidence="3 4">DH</strain>
    </source>
</reference>
<proteinExistence type="predicted"/>
<dbReference type="PROSITE" id="PS51257">
    <property type="entry name" value="PROKAR_LIPOPROTEIN"/>
    <property type="match status" value="1"/>
</dbReference>
<dbReference type="InterPro" id="IPR028082">
    <property type="entry name" value="Peripla_BP_I"/>
</dbReference>
<dbReference type="EMBL" id="LK996017">
    <property type="protein sequence ID" value="CDX03656.1"/>
    <property type="molecule type" value="Genomic_DNA"/>
</dbReference>
<dbReference type="EMBL" id="LOCK01000014">
    <property type="protein sequence ID" value="KTE92518.1"/>
    <property type="molecule type" value="Genomic_DNA"/>
</dbReference>
<feature type="signal peptide" evidence="1">
    <location>
        <begin position="1"/>
        <end position="22"/>
    </location>
</feature>
<name>A0A098B719_DESHA</name>
<keyword evidence="1" id="KW-0732">Signal</keyword>
<dbReference type="PANTHER" id="PTHR35271:SF1">
    <property type="entry name" value="ABC TRANSPORTER, SUBSTRATE-BINDING LIPOPROTEIN"/>
    <property type="match status" value="1"/>
</dbReference>
<evidence type="ECO:0000256" key="1">
    <source>
        <dbReference type="SAM" id="SignalP"/>
    </source>
</evidence>
<dbReference type="InterPro" id="IPR007487">
    <property type="entry name" value="ABC_transpt-TYRBP-like"/>
</dbReference>
<dbReference type="PANTHER" id="PTHR35271">
    <property type="entry name" value="ABC TRANSPORTER, SUBSTRATE-BINDING LIPOPROTEIN-RELATED"/>
    <property type="match status" value="1"/>
</dbReference>
<dbReference type="AlphaFoldDB" id="A0A098B719"/>
<dbReference type="PATRIC" id="fig|49338.4.peg.4046"/>
<gene>
    <name evidence="3" type="ORF">AT727_19410</name>
    <name evidence="2" type="ORF">DPCES_3770</name>
</gene>
<evidence type="ECO:0000313" key="2">
    <source>
        <dbReference type="EMBL" id="CDX03656.1"/>
    </source>
</evidence>
<dbReference type="OMA" id="TTWRIAP"/>
<accession>A0A098B719</accession>
<evidence type="ECO:0000313" key="4">
    <source>
        <dbReference type="Proteomes" id="UP000054623"/>
    </source>
</evidence>
<dbReference type="RefSeq" id="WP_011461144.1">
    <property type="nucleotide sequence ID" value="NZ_LK996017.1"/>
</dbReference>
<organism evidence="2">
    <name type="scientific">Desulfitobacterium hafniense</name>
    <name type="common">Desulfitobacterium frappieri</name>
    <dbReference type="NCBI Taxonomy" id="49338"/>
    <lineage>
        <taxon>Bacteria</taxon>
        <taxon>Bacillati</taxon>
        <taxon>Bacillota</taxon>
        <taxon>Clostridia</taxon>
        <taxon>Eubacteriales</taxon>
        <taxon>Desulfitobacteriaceae</taxon>
        <taxon>Desulfitobacterium</taxon>
    </lineage>
</organism>
<reference evidence="2" key="1">
    <citation type="submission" date="2014-07" db="EMBL/GenBank/DDBJ databases">
        <authorList>
            <person name="Hornung V.Bastian."/>
        </authorList>
    </citation>
    <scope>NUCLEOTIDE SEQUENCE</scope>
    <source>
        <strain evidence="2">PCE-S</strain>
    </source>
</reference>
<dbReference type="OrthoDB" id="9776955at2"/>
<protein>
    <submittedName>
        <fullName evidence="2 3">ABC transporter substrate-binding protein</fullName>
    </submittedName>
</protein>
<dbReference type="CDD" id="cd06325">
    <property type="entry name" value="PBP1_ABC_unchar_transporter"/>
    <property type="match status" value="1"/>
</dbReference>
<dbReference type="Proteomes" id="UP000054623">
    <property type="component" value="Unassembled WGS sequence"/>
</dbReference>
<dbReference type="Gene3D" id="3.40.50.2300">
    <property type="match status" value="2"/>
</dbReference>
<dbReference type="SUPFAM" id="SSF53822">
    <property type="entry name" value="Periplasmic binding protein-like I"/>
    <property type="match status" value="1"/>
</dbReference>
<sequence length="327" mass="34582">MKKTLAKILTLMLLLAAAGCSAETTPKNSDSANAIQVGLVQLADNGAFTDMREGFIDKLRELGYTEEQLVIDYKNANGDTATLNSIFQTMVDAQKDLIVTIGTPATQAIVNMDSGIPVFFISVSNPVGAKVITDMSTPDKHATGTSNAIPVSEMFKLSDQLTPDRQTYGLIYNTGEVNAVTTIEQAKNYLDSVGLNYKEAIVTSSSEVQQAAESLVGSVDAFFIPNDSMVQSAMPQVAEIAKQAKLPVYGSSAVMVQSGAFATVSIDDITIGGITAEMAVKFLKGTPIEQIPAITVSDFTTVINQSTADAIGVTIPQDILSHAAIIE</sequence>
<dbReference type="Pfam" id="PF04392">
    <property type="entry name" value="ABC_sub_bind"/>
    <property type="match status" value="1"/>
</dbReference>
<feature type="chain" id="PRO_5007384718" evidence="1">
    <location>
        <begin position="23"/>
        <end position="327"/>
    </location>
</feature>